<dbReference type="RefSeq" id="XP_023591958.1">
    <property type="nucleotide sequence ID" value="XM_023736190.1"/>
</dbReference>
<protein>
    <submittedName>
        <fullName evidence="7">Insulin growth factor-like family member 4</fullName>
    </submittedName>
</protein>
<reference evidence="7" key="1">
    <citation type="submission" date="2025-08" db="UniProtKB">
        <authorList>
            <consortium name="RefSeq"/>
        </authorList>
    </citation>
    <scope>IDENTIFICATION</scope>
</reference>
<dbReference type="InterPro" id="IPR032744">
    <property type="entry name" value="IGFL"/>
</dbReference>
<evidence type="ECO:0000256" key="2">
    <source>
        <dbReference type="ARBA" id="ARBA00009529"/>
    </source>
</evidence>
<dbReference type="Proteomes" id="UP000248480">
    <property type="component" value="Unplaced"/>
</dbReference>
<evidence type="ECO:0000313" key="7">
    <source>
        <dbReference type="RefSeq" id="XP_023591958.1"/>
    </source>
</evidence>
<dbReference type="GO" id="GO:0005102">
    <property type="term" value="F:signaling receptor binding"/>
    <property type="evidence" value="ECO:0007669"/>
    <property type="project" value="TreeGrafter"/>
</dbReference>
<organism evidence="6 7">
    <name type="scientific">Trichechus manatus latirostris</name>
    <name type="common">Florida manatee</name>
    <dbReference type="NCBI Taxonomy" id="127582"/>
    <lineage>
        <taxon>Eukaryota</taxon>
        <taxon>Metazoa</taxon>
        <taxon>Chordata</taxon>
        <taxon>Craniata</taxon>
        <taxon>Vertebrata</taxon>
        <taxon>Euteleostomi</taxon>
        <taxon>Mammalia</taxon>
        <taxon>Eutheria</taxon>
        <taxon>Afrotheria</taxon>
        <taxon>Sirenia</taxon>
        <taxon>Trichechidae</taxon>
        <taxon>Trichechus</taxon>
    </lineage>
</organism>
<keyword evidence="6" id="KW-1185">Reference proteome</keyword>
<evidence type="ECO:0000256" key="4">
    <source>
        <dbReference type="ARBA" id="ARBA00022729"/>
    </source>
</evidence>
<dbReference type="FunCoup" id="A0A2Y9RK82">
    <property type="interactions" value="19"/>
</dbReference>
<sequence length="155" mass="17425">MTTSSCSLAAVGILTLLWAGTGVITADPPESALWLCEQAPRCGGRIYNPLERCCDYGIIEPLNLTRHCGPRCTFWPCFELCCPESYNSQRVYVVRLKVRGAKSRCTSSPISRFCKKCGDQIYNPLEQCYDEETTLPLNWTFPCGPSCTFWPCFEL</sequence>
<dbReference type="KEGG" id="tmu:111821470"/>
<dbReference type="GeneID" id="111821470"/>
<evidence type="ECO:0000256" key="3">
    <source>
        <dbReference type="ARBA" id="ARBA00022525"/>
    </source>
</evidence>
<evidence type="ECO:0000256" key="5">
    <source>
        <dbReference type="SAM" id="SignalP"/>
    </source>
</evidence>
<name>A0A2Y9RK82_TRIMA</name>
<dbReference type="AlphaFoldDB" id="A0A2Y9RK82"/>
<feature type="chain" id="PRO_5015916464" evidence="5">
    <location>
        <begin position="27"/>
        <end position="155"/>
    </location>
</feature>
<dbReference type="CTD" id="444882"/>
<dbReference type="InParanoid" id="A0A2Y9RK82"/>
<dbReference type="Pfam" id="PF14653">
    <property type="entry name" value="IGFL"/>
    <property type="match status" value="2"/>
</dbReference>
<dbReference type="GO" id="GO:0005615">
    <property type="term" value="C:extracellular space"/>
    <property type="evidence" value="ECO:0007669"/>
    <property type="project" value="TreeGrafter"/>
</dbReference>
<comment type="similarity">
    <text evidence="2">Belongs to the IGFL family.</text>
</comment>
<comment type="subcellular location">
    <subcellularLocation>
        <location evidence="1">Secreted</location>
    </subcellularLocation>
</comment>
<dbReference type="STRING" id="127582.A0A2Y9RK82"/>
<proteinExistence type="inferred from homology"/>
<accession>A0A2Y9RK82</accession>
<gene>
    <name evidence="7" type="primary">IGFL4</name>
</gene>
<evidence type="ECO:0000313" key="6">
    <source>
        <dbReference type="Proteomes" id="UP000248480"/>
    </source>
</evidence>
<feature type="signal peptide" evidence="5">
    <location>
        <begin position="1"/>
        <end position="26"/>
    </location>
</feature>
<evidence type="ECO:0000256" key="1">
    <source>
        <dbReference type="ARBA" id="ARBA00004613"/>
    </source>
</evidence>
<keyword evidence="4 5" id="KW-0732">Signal</keyword>
<keyword evidence="3" id="KW-0964">Secreted</keyword>
<dbReference type="PANTHER" id="PTHR34827">
    <property type="entry name" value="INSULIN GROWTH FACTOR-LIKE FAMILY MEMBER 3-RELATED"/>
    <property type="match status" value="1"/>
</dbReference>
<dbReference type="PANTHER" id="PTHR34827:SF5">
    <property type="entry name" value="INSULIN GROWTH FACTOR-LIKE FAMILY MEMBER 3"/>
    <property type="match status" value="1"/>
</dbReference>